<dbReference type="Proteomes" id="UP000054018">
    <property type="component" value="Unassembled WGS sequence"/>
</dbReference>
<evidence type="ECO:0000313" key="2">
    <source>
        <dbReference type="EMBL" id="KIK18557.1"/>
    </source>
</evidence>
<protein>
    <submittedName>
        <fullName evidence="2">Uncharacterized protein</fullName>
    </submittedName>
</protein>
<gene>
    <name evidence="2" type="ORF">PISMIDRAFT_109226</name>
</gene>
<dbReference type="STRING" id="765257.A0A0C9Z860"/>
<dbReference type="AlphaFoldDB" id="A0A0C9Z860"/>
<dbReference type="OrthoDB" id="2690194at2759"/>
<proteinExistence type="predicted"/>
<feature type="compositionally biased region" description="Polar residues" evidence="1">
    <location>
        <begin position="199"/>
        <end position="228"/>
    </location>
</feature>
<dbReference type="HOGENOM" id="CLU_1215185_0_0_1"/>
<accession>A0A0C9Z860</accession>
<reference evidence="2 3" key="1">
    <citation type="submission" date="2014-04" db="EMBL/GenBank/DDBJ databases">
        <authorList>
            <consortium name="DOE Joint Genome Institute"/>
            <person name="Kuo A."/>
            <person name="Kohler A."/>
            <person name="Costa M.D."/>
            <person name="Nagy L.G."/>
            <person name="Floudas D."/>
            <person name="Copeland A."/>
            <person name="Barry K.W."/>
            <person name="Cichocki N."/>
            <person name="Veneault-Fourrey C."/>
            <person name="LaButti K."/>
            <person name="Lindquist E.A."/>
            <person name="Lipzen A."/>
            <person name="Lundell T."/>
            <person name="Morin E."/>
            <person name="Murat C."/>
            <person name="Sun H."/>
            <person name="Tunlid A."/>
            <person name="Henrissat B."/>
            <person name="Grigoriev I.V."/>
            <person name="Hibbett D.S."/>
            <person name="Martin F."/>
            <person name="Nordberg H.P."/>
            <person name="Cantor M.N."/>
            <person name="Hua S.X."/>
        </authorList>
    </citation>
    <scope>NUCLEOTIDE SEQUENCE [LARGE SCALE GENOMIC DNA]</scope>
    <source>
        <strain evidence="2 3">441</strain>
    </source>
</reference>
<organism evidence="2 3">
    <name type="scientific">Pisolithus microcarpus 441</name>
    <dbReference type="NCBI Taxonomy" id="765257"/>
    <lineage>
        <taxon>Eukaryota</taxon>
        <taxon>Fungi</taxon>
        <taxon>Dikarya</taxon>
        <taxon>Basidiomycota</taxon>
        <taxon>Agaricomycotina</taxon>
        <taxon>Agaricomycetes</taxon>
        <taxon>Agaricomycetidae</taxon>
        <taxon>Boletales</taxon>
        <taxon>Sclerodermatineae</taxon>
        <taxon>Pisolithaceae</taxon>
        <taxon>Pisolithus</taxon>
    </lineage>
</organism>
<evidence type="ECO:0000313" key="3">
    <source>
        <dbReference type="Proteomes" id="UP000054018"/>
    </source>
</evidence>
<evidence type="ECO:0000256" key="1">
    <source>
        <dbReference type="SAM" id="MobiDB-lite"/>
    </source>
</evidence>
<feature type="region of interest" description="Disordered" evidence="1">
    <location>
        <begin position="171"/>
        <end position="228"/>
    </location>
</feature>
<sequence length="228" mass="25549">MAAELVMAGPDKPVSHTASHDLESMFYVLLGICVLFDEPHCLKSEMELAQCFNMYFNTFEPSLLKLITIQSKFGWSFNILQHVSPYFWPLIPLLNVLQEKIIMPIAFINDLFYSSSHITHDEMCQALIGALCEIDDQYWVSRTSWTNESQPAFNSQSEVGSESLLNLSSDSKLGKSPELVTPQLPCPPTIRRVSRPGFASTNSSGTRRWLSNDTGHTNSAESQATKHS</sequence>
<name>A0A0C9Z860_9AGAM</name>
<reference evidence="3" key="2">
    <citation type="submission" date="2015-01" db="EMBL/GenBank/DDBJ databases">
        <title>Evolutionary Origins and Diversification of the Mycorrhizal Mutualists.</title>
        <authorList>
            <consortium name="DOE Joint Genome Institute"/>
            <consortium name="Mycorrhizal Genomics Consortium"/>
            <person name="Kohler A."/>
            <person name="Kuo A."/>
            <person name="Nagy L.G."/>
            <person name="Floudas D."/>
            <person name="Copeland A."/>
            <person name="Barry K.W."/>
            <person name="Cichocki N."/>
            <person name="Veneault-Fourrey C."/>
            <person name="LaButti K."/>
            <person name="Lindquist E.A."/>
            <person name="Lipzen A."/>
            <person name="Lundell T."/>
            <person name="Morin E."/>
            <person name="Murat C."/>
            <person name="Riley R."/>
            <person name="Ohm R."/>
            <person name="Sun H."/>
            <person name="Tunlid A."/>
            <person name="Henrissat B."/>
            <person name="Grigoriev I.V."/>
            <person name="Hibbett D.S."/>
            <person name="Martin F."/>
        </authorList>
    </citation>
    <scope>NUCLEOTIDE SEQUENCE [LARGE SCALE GENOMIC DNA]</scope>
    <source>
        <strain evidence="3">441</strain>
    </source>
</reference>
<dbReference type="EMBL" id="KN833802">
    <property type="protein sequence ID" value="KIK18557.1"/>
    <property type="molecule type" value="Genomic_DNA"/>
</dbReference>
<keyword evidence="3" id="KW-1185">Reference proteome</keyword>